<evidence type="ECO:0000256" key="1">
    <source>
        <dbReference type="SAM" id="Phobius"/>
    </source>
</evidence>
<protein>
    <submittedName>
        <fullName evidence="2">Unannotated protein</fullName>
    </submittedName>
</protein>
<gene>
    <name evidence="2" type="ORF">UFOPK2399_01196</name>
</gene>
<reference evidence="2" key="1">
    <citation type="submission" date="2020-05" db="EMBL/GenBank/DDBJ databases">
        <authorList>
            <person name="Chiriac C."/>
            <person name="Salcher M."/>
            <person name="Ghai R."/>
            <person name="Kavagutti S V."/>
        </authorList>
    </citation>
    <scope>NUCLEOTIDE SEQUENCE</scope>
</reference>
<dbReference type="AlphaFoldDB" id="A0A6J6PRS4"/>
<keyword evidence="1" id="KW-0472">Membrane</keyword>
<feature type="transmembrane region" description="Helical" evidence="1">
    <location>
        <begin position="68"/>
        <end position="91"/>
    </location>
</feature>
<proteinExistence type="predicted"/>
<feature type="transmembrane region" description="Helical" evidence="1">
    <location>
        <begin position="36"/>
        <end position="56"/>
    </location>
</feature>
<evidence type="ECO:0000313" key="2">
    <source>
        <dbReference type="EMBL" id="CAB4698614.1"/>
    </source>
</evidence>
<feature type="transmembrane region" description="Helical" evidence="1">
    <location>
        <begin position="97"/>
        <end position="121"/>
    </location>
</feature>
<accession>A0A6J6PRS4</accession>
<sequence>MFATPRPVPESRVPLIGASVVMVLAIPVLLIGGWRLGAWLLAAVLWVVYQGSGMVLQRLPLGMGNLASAGVVAFGRMLRAIFVMVILIAVASSDSGLGLTAAIVFALAYTVEFGLSLIAYFGGEARS</sequence>
<keyword evidence="1" id="KW-1133">Transmembrane helix</keyword>
<keyword evidence="1" id="KW-0812">Transmembrane</keyword>
<name>A0A6J6PRS4_9ZZZZ</name>
<feature type="transmembrane region" description="Helical" evidence="1">
    <location>
        <begin position="12"/>
        <end position="30"/>
    </location>
</feature>
<organism evidence="2">
    <name type="scientific">freshwater metagenome</name>
    <dbReference type="NCBI Taxonomy" id="449393"/>
    <lineage>
        <taxon>unclassified sequences</taxon>
        <taxon>metagenomes</taxon>
        <taxon>ecological metagenomes</taxon>
    </lineage>
</organism>
<dbReference type="EMBL" id="CAEZXP010000003">
    <property type="protein sequence ID" value="CAB4698614.1"/>
    <property type="molecule type" value="Genomic_DNA"/>
</dbReference>